<name>A0A286HLG5_9HYPH</name>
<dbReference type="RefSeq" id="WP_097103895.1">
    <property type="nucleotide sequence ID" value="NZ_OCPC01000001.1"/>
</dbReference>
<evidence type="ECO:0000313" key="3">
    <source>
        <dbReference type="Proteomes" id="UP000219465"/>
    </source>
</evidence>
<dbReference type="EMBL" id="OCPC01000001">
    <property type="protein sequence ID" value="SOE08336.1"/>
    <property type="molecule type" value="Genomic_DNA"/>
</dbReference>
<keyword evidence="3" id="KW-1185">Reference proteome</keyword>
<dbReference type="OrthoDB" id="7206808at2"/>
<dbReference type="Pfam" id="PF06035">
    <property type="entry name" value="Peptidase_C93"/>
    <property type="match status" value="1"/>
</dbReference>
<sequence length="203" mass="22351">MNRHIQTMGKFAAACGLAFTFSATAFAAPTNLVAAGNTNPPIGHFEFCKNYPNECTALGRDQGPMALSRKAWATMLEVNTRVNQSISPDTDLNIYGVEELWSYPRTVGDCEDYVLLKRHMLMQKGFSPKNLLITVVLQPNGDGHAVLTVRTDYGDYILDNMRGDVRLWSETGYTFIKRQSSEHAARWTKLGPGSASNVGAVSN</sequence>
<accession>A0A286HLG5</accession>
<dbReference type="Gene3D" id="3.10.620.30">
    <property type="match status" value="1"/>
</dbReference>
<evidence type="ECO:0000313" key="2">
    <source>
        <dbReference type="EMBL" id="SOE08336.1"/>
    </source>
</evidence>
<evidence type="ECO:0000256" key="1">
    <source>
        <dbReference type="SAM" id="SignalP"/>
    </source>
</evidence>
<dbReference type="AlphaFoldDB" id="A0A286HLG5"/>
<organism evidence="2 3">
    <name type="scientific">Hoeflea halophila</name>
    <dbReference type="NCBI Taxonomy" id="714899"/>
    <lineage>
        <taxon>Bacteria</taxon>
        <taxon>Pseudomonadati</taxon>
        <taxon>Pseudomonadota</taxon>
        <taxon>Alphaproteobacteria</taxon>
        <taxon>Hyphomicrobiales</taxon>
        <taxon>Rhizobiaceae</taxon>
        <taxon>Hoeflea</taxon>
    </lineage>
</organism>
<reference evidence="3" key="1">
    <citation type="submission" date="2017-08" db="EMBL/GenBank/DDBJ databases">
        <authorList>
            <person name="Varghese N."/>
            <person name="Submissions S."/>
        </authorList>
    </citation>
    <scope>NUCLEOTIDE SEQUENCE [LARGE SCALE GENOMIC DNA]</scope>
    <source>
        <strain evidence="3">KCTC 23107</strain>
    </source>
</reference>
<keyword evidence="1" id="KW-0732">Signal</keyword>
<feature type="signal peptide" evidence="1">
    <location>
        <begin position="1"/>
        <end position="27"/>
    </location>
</feature>
<dbReference type="PANTHER" id="PTHR39327:SF1">
    <property type="entry name" value="BLR5470 PROTEIN"/>
    <property type="match status" value="1"/>
</dbReference>
<proteinExistence type="predicted"/>
<dbReference type="PANTHER" id="PTHR39327">
    <property type="match status" value="1"/>
</dbReference>
<gene>
    <name evidence="2" type="ORF">SAMN05877838_0047</name>
</gene>
<protein>
    <submittedName>
        <fullName evidence="2">Predicted transglutaminase-like cysteine proteinase</fullName>
    </submittedName>
</protein>
<dbReference type="Proteomes" id="UP000219465">
    <property type="component" value="Unassembled WGS sequence"/>
</dbReference>
<feature type="chain" id="PRO_5012493389" evidence="1">
    <location>
        <begin position="28"/>
        <end position="203"/>
    </location>
</feature>
<dbReference type="InterPro" id="IPR010319">
    <property type="entry name" value="Transglutaminase-like_Cys_pept"/>
</dbReference>